<keyword evidence="2" id="KW-0597">Phosphoprotein</keyword>
<dbReference type="PROSITE" id="PS50075">
    <property type="entry name" value="CARRIER"/>
    <property type="match status" value="1"/>
</dbReference>
<evidence type="ECO:0000313" key="4">
    <source>
        <dbReference type="EMBL" id="KLU05908.1"/>
    </source>
</evidence>
<dbReference type="InterPro" id="IPR010071">
    <property type="entry name" value="AA_adenyl_dom"/>
</dbReference>
<dbReference type="GO" id="GO:0031177">
    <property type="term" value="F:phosphopantetheine binding"/>
    <property type="evidence" value="ECO:0007669"/>
    <property type="project" value="InterPro"/>
</dbReference>
<dbReference type="InterPro" id="IPR000873">
    <property type="entry name" value="AMP-dep_synth/lig_dom"/>
</dbReference>
<dbReference type="InterPro" id="IPR045851">
    <property type="entry name" value="AMP-bd_C_sf"/>
</dbReference>
<reference evidence="4" key="1">
    <citation type="submission" date="2015-05" db="EMBL/GenBank/DDBJ databases">
        <title>Permanent draft genome of Rhodopirellula islandicus K833.</title>
        <authorList>
            <person name="Kizina J."/>
            <person name="Richter M."/>
            <person name="Glockner F.O."/>
            <person name="Harder J."/>
        </authorList>
    </citation>
    <scope>NUCLEOTIDE SEQUENCE [LARGE SCALE GENOMIC DNA]</scope>
    <source>
        <strain evidence="4">K833</strain>
    </source>
</reference>
<dbReference type="FunFam" id="3.40.50.12780:FF:000012">
    <property type="entry name" value="Non-ribosomal peptide synthetase"/>
    <property type="match status" value="1"/>
</dbReference>
<dbReference type="FunFam" id="1.10.1200.10:FF:000016">
    <property type="entry name" value="Non-ribosomal peptide synthase"/>
    <property type="match status" value="1"/>
</dbReference>
<dbReference type="Gene3D" id="1.10.1200.10">
    <property type="entry name" value="ACP-like"/>
    <property type="match status" value="1"/>
</dbReference>
<dbReference type="Proteomes" id="UP000036367">
    <property type="component" value="Unassembled WGS sequence"/>
</dbReference>
<gene>
    <name evidence="4" type="ORF">RISK_001759</name>
</gene>
<evidence type="ECO:0000313" key="5">
    <source>
        <dbReference type="Proteomes" id="UP000036367"/>
    </source>
</evidence>
<dbReference type="PANTHER" id="PTHR45527:SF1">
    <property type="entry name" value="FATTY ACID SYNTHASE"/>
    <property type="match status" value="1"/>
</dbReference>
<dbReference type="SUPFAM" id="SSF47336">
    <property type="entry name" value="ACP-like"/>
    <property type="match status" value="1"/>
</dbReference>
<sequence>MISNSATPSPEPTQTLPAFIDLFWRQCEATPDRVAVIHEETSWTYRDLLDQSCYIAQALVREGVLPGDRVGMCLDRTPIAIASMLGIHLAGAAFVPLDPDYPADRLRYMLEDARINILIGHGQYRGLFENPKHTDHESTDFASNLNWIEASDLIQDQSATFSVARENHPALQGDQLAYVMYTSGSTGNPKGVLINHTALTTYCQADRDVYRLHPDDRTLQFSTLTFDIAIEEIFPPLLCGSCVVIRPLEHADSINELSHLIETQGITAVHLATAYWHQWVDLMLATGSRVPSSLRLMVVTGEKVSVDHFHRWQTICDHDVLWCNAYGPTEATVTATVFFPAANFSDDNMPIGKPLPGYSALILDADLNEVPVGETGQLFLGGTALADGYLNQPELTAAAFIDRENADGEVQRWYRTGDISRWLEDGNIDFGGRVDHQIKLGSYRIEPGEIEAALTSIADVREAMVAAETVDGQTTLLAHIGLGPNTLSSECTGSTSKQNLSATASRLAQQLREKLPPYMVPTRYVFAEVFPKTINGKIDRTELPNSDHAVVARDEHVVEPQTELQQQLCDIWSSVLQIPQLGIADDFFLLGGSSLLVTQVVARLKDQLGLELPVRDFFANPTIELMSRHIEAMLGKQQVLSSETTAVVQSQRERLPEMEAFFLPSGSHDLFAVHYAPPKQQARKNRGLVLCHAYGHEYARSYRNLQQLAVHLAQQGLDVLRFDYAGTGNSHGNALEATPHVMMKNIRDASRWMRQRHDVNSISLIGIRLGATLAACSGTTNVEQLLLWDPVTSGDEFLQHLDRLHSMTLSNGTRFSKPRPPSSIDQAYGARLNHVVRQQLSQLKWNPNDLPSDSATTLLCSRDYQANQPIDLPPDSDVTIVELDDEIGWDRPEWTESAFSSPGAIQQITRLLQNKSNIHHAIEVKS</sequence>
<dbReference type="InterPro" id="IPR006162">
    <property type="entry name" value="Ppantetheine_attach_site"/>
</dbReference>
<evidence type="ECO:0000259" key="3">
    <source>
        <dbReference type="PROSITE" id="PS50075"/>
    </source>
</evidence>
<keyword evidence="5" id="KW-1185">Reference proteome</keyword>
<dbReference type="GO" id="GO:0072330">
    <property type="term" value="P:monocarboxylic acid biosynthetic process"/>
    <property type="evidence" value="ECO:0007669"/>
    <property type="project" value="UniProtKB-ARBA"/>
</dbReference>
<dbReference type="InterPro" id="IPR020806">
    <property type="entry name" value="PKS_PP-bd"/>
</dbReference>
<dbReference type="SMART" id="SM00823">
    <property type="entry name" value="PKS_PP"/>
    <property type="match status" value="1"/>
</dbReference>
<dbReference type="InterPro" id="IPR020845">
    <property type="entry name" value="AMP-binding_CS"/>
</dbReference>
<name>A0A0J1BHB9_RHOIS</name>
<dbReference type="PATRIC" id="fig|595434.4.peg.1678"/>
<dbReference type="GO" id="GO:0043041">
    <property type="term" value="P:amino acid activation for nonribosomal peptide biosynthetic process"/>
    <property type="evidence" value="ECO:0007669"/>
    <property type="project" value="TreeGrafter"/>
</dbReference>
<dbReference type="CDD" id="cd17649">
    <property type="entry name" value="A_NRPS_PvdJ-like"/>
    <property type="match status" value="1"/>
</dbReference>
<dbReference type="GO" id="GO:0005737">
    <property type="term" value="C:cytoplasm"/>
    <property type="evidence" value="ECO:0007669"/>
    <property type="project" value="TreeGrafter"/>
</dbReference>
<accession>A0A0J1BHB9</accession>
<evidence type="ECO:0000256" key="2">
    <source>
        <dbReference type="ARBA" id="ARBA00022553"/>
    </source>
</evidence>
<proteinExistence type="predicted"/>
<keyword evidence="1" id="KW-0596">Phosphopantetheine</keyword>
<dbReference type="InterPro" id="IPR025110">
    <property type="entry name" value="AMP-bd_C"/>
</dbReference>
<dbReference type="InterPro" id="IPR009081">
    <property type="entry name" value="PP-bd_ACP"/>
</dbReference>
<dbReference type="RefSeq" id="WP_236696111.1">
    <property type="nucleotide sequence ID" value="NZ_LECT01000016.1"/>
</dbReference>
<dbReference type="EMBL" id="LECT01000016">
    <property type="protein sequence ID" value="KLU05908.1"/>
    <property type="molecule type" value="Genomic_DNA"/>
</dbReference>
<dbReference type="PROSITE" id="PS00455">
    <property type="entry name" value="AMP_BINDING"/>
    <property type="match status" value="1"/>
</dbReference>
<dbReference type="Pfam" id="PF13193">
    <property type="entry name" value="AMP-binding_C"/>
    <property type="match status" value="1"/>
</dbReference>
<dbReference type="NCBIfam" id="TIGR01733">
    <property type="entry name" value="AA-adenyl-dom"/>
    <property type="match status" value="1"/>
</dbReference>
<dbReference type="Gene3D" id="3.30.300.30">
    <property type="match status" value="1"/>
</dbReference>
<feature type="domain" description="Carrier" evidence="3">
    <location>
        <begin position="559"/>
        <end position="634"/>
    </location>
</feature>
<organism evidence="4 5">
    <name type="scientific">Rhodopirellula islandica</name>
    <dbReference type="NCBI Taxonomy" id="595434"/>
    <lineage>
        <taxon>Bacteria</taxon>
        <taxon>Pseudomonadati</taxon>
        <taxon>Planctomycetota</taxon>
        <taxon>Planctomycetia</taxon>
        <taxon>Pirellulales</taxon>
        <taxon>Pirellulaceae</taxon>
        <taxon>Rhodopirellula</taxon>
    </lineage>
</organism>
<dbReference type="SUPFAM" id="SSF56801">
    <property type="entry name" value="Acetyl-CoA synthetase-like"/>
    <property type="match status" value="1"/>
</dbReference>
<dbReference type="Pfam" id="PF00501">
    <property type="entry name" value="AMP-binding"/>
    <property type="match status" value="1"/>
</dbReference>
<dbReference type="GO" id="GO:0044550">
    <property type="term" value="P:secondary metabolite biosynthetic process"/>
    <property type="evidence" value="ECO:0007669"/>
    <property type="project" value="TreeGrafter"/>
</dbReference>
<dbReference type="InterPro" id="IPR036736">
    <property type="entry name" value="ACP-like_sf"/>
</dbReference>
<dbReference type="Gene3D" id="3.40.50.1820">
    <property type="entry name" value="alpha/beta hydrolase"/>
    <property type="match status" value="1"/>
</dbReference>
<dbReference type="Gene3D" id="3.40.50.12780">
    <property type="entry name" value="N-terminal domain of ligase-like"/>
    <property type="match status" value="1"/>
</dbReference>
<dbReference type="InterPro" id="IPR042099">
    <property type="entry name" value="ANL_N_sf"/>
</dbReference>
<dbReference type="PANTHER" id="PTHR45527">
    <property type="entry name" value="NONRIBOSOMAL PEPTIDE SYNTHETASE"/>
    <property type="match status" value="1"/>
</dbReference>
<dbReference type="InterPro" id="IPR029058">
    <property type="entry name" value="AB_hydrolase_fold"/>
</dbReference>
<dbReference type="Pfam" id="PF00550">
    <property type="entry name" value="PP-binding"/>
    <property type="match status" value="1"/>
</dbReference>
<dbReference type="STRING" id="595434.RISK_001759"/>
<dbReference type="AlphaFoldDB" id="A0A0J1BHB9"/>
<comment type="caution">
    <text evidence="4">The sequence shown here is derived from an EMBL/GenBank/DDBJ whole genome shotgun (WGS) entry which is preliminary data.</text>
</comment>
<evidence type="ECO:0000256" key="1">
    <source>
        <dbReference type="ARBA" id="ARBA00022450"/>
    </source>
</evidence>
<dbReference type="PROSITE" id="PS00012">
    <property type="entry name" value="PHOSPHOPANTETHEINE"/>
    <property type="match status" value="1"/>
</dbReference>
<protein>
    <submittedName>
        <fullName evidence="4">Peptide synthetase</fullName>
    </submittedName>
</protein>
<dbReference type="SUPFAM" id="SSF53474">
    <property type="entry name" value="alpha/beta-Hydrolases"/>
    <property type="match status" value="1"/>
</dbReference>